<keyword evidence="2" id="KW-1133">Transmembrane helix</keyword>
<protein>
    <recommendedName>
        <fullName evidence="5">DUF3040 family protein</fullName>
    </recommendedName>
</protein>
<feature type="region of interest" description="Disordered" evidence="1">
    <location>
        <begin position="42"/>
        <end position="71"/>
    </location>
</feature>
<feature type="transmembrane region" description="Helical" evidence="2">
    <location>
        <begin position="105"/>
        <end position="123"/>
    </location>
</feature>
<keyword evidence="4" id="KW-1185">Reference proteome</keyword>
<evidence type="ECO:0008006" key="5">
    <source>
        <dbReference type="Google" id="ProtNLM"/>
    </source>
</evidence>
<dbReference type="EMBL" id="JAVKGR010000011">
    <property type="protein sequence ID" value="MDR8019801.1"/>
    <property type="molecule type" value="Genomic_DNA"/>
</dbReference>
<sequence>MTRHEHPHERHEVDSLLADSLQTTAAEDFDWKEPERGPRWWERAEAAGQLSSSSAETAQDTPRPSADEGHTGLRTGQLVFGTICLLLALWCLVGVIWGIFVDPLLVALGICVLCGLILLAAGLRPRRRLRL</sequence>
<evidence type="ECO:0000256" key="2">
    <source>
        <dbReference type="SAM" id="Phobius"/>
    </source>
</evidence>
<comment type="caution">
    <text evidence="3">The sequence shown here is derived from an EMBL/GenBank/DDBJ whole genome shotgun (WGS) entry which is preliminary data.</text>
</comment>
<dbReference type="Proteomes" id="UP001251870">
    <property type="component" value="Unassembled WGS sequence"/>
</dbReference>
<feature type="transmembrane region" description="Helical" evidence="2">
    <location>
        <begin position="78"/>
        <end position="99"/>
    </location>
</feature>
<organism evidence="3 4">
    <name type="scientific">Nesterenkonia aerolata</name>
    <dbReference type="NCBI Taxonomy" id="3074079"/>
    <lineage>
        <taxon>Bacteria</taxon>
        <taxon>Bacillati</taxon>
        <taxon>Actinomycetota</taxon>
        <taxon>Actinomycetes</taxon>
        <taxon>Micrococcales</taxon>
        <taxon>Micrococcaceae</taxon>
        <taxon>Nesterenkonia</taxon>
    </lineage>
</organism>
<keyword evidence="2" id="KW-0472">Membrane</keyword>
<gene>
    <name evidence="3" type="ORF">RIL96_09540</name>
</gene>
<keyword evidence="2" id="KW-0812">Transmembrane</keyword>
<dbReference type="RefSeq" id="WP_310548792.1">
    <property type="nucleotide sequence ID" value="NZ_JAVKGR010000011.1"/>
</dbReference>
<proteinExistence type="predicted"/>
<reference evidence="3 4" key="1">
    <citation type="submission" date="2023-09" db="EMBL/GenBank/DDBJ databases">
        <title>Description of three actinobacteria isolated from air of manufacturing shop in a pharmaceutical factory.</title>
        <authorList>
            <person name="Zhang D.-F."/>
        </authorList>
    </citation>
    <scope>NUCLEOTIDE SEQUENCE [LARGE SCALE GENOMIC DNA]</scope>
    <source>
        <strain evidence="3 4">LY-0111</strain>
    </source>
</reference>
<evidence type="ECO:0000256" key="1">
    <source>
        <dbReference type="SAM" id="MobiDB-lite"/>
    </source>
</evidence>
<accession>A0ABU2DTH0</accession>
<evidence type="ECO:0000313" key="4">
    <source>
        <dbReference type="Proteomes" id="UP001251870"/>
    </source>
</evidence>
<name>A0ABU2DTH0_9MICC</name>
<evidence type="ECO:0000313" key="3">
    <source>
        <dbReference type="EMBL" id="MDR8019801.1"/>
    </source>
</evidence>
<feature type="compositionally biased region" description="Polar residues" evidence="1">
    <location>
        <begin position="49"/>
        <end position="62"/>
    </location>
</feature>